<gene>
    <name evidence="2" type="ORF">SAMN05421870_1119</name>
</gene>
<sequence length="58" mass="5966">MNGTGTELGAQSSQSPRAPVVLHIAALIAGVVLITTGKATPTEAALYVTPFLALYARR</sequence>
<dbReference type="Proteomes" id="UP000182841">
    <property type="component" value="Unassembled WGS sequence"/>
</dbReference>
<protein>
    <submittedName>
        <fullName evidence="2">Uncharacterized protein</fullName>
    </submittedName>
</protein>
<keyword evidence="1" id="KW-0472">Membrane</keyword>
<organism evidence="2 3">
    <name type="scientific">Streptomyces qinglanensis</name>
    <dbReference type="NCBI Taxonomy" id="943816"/>
    <lineage>
        <taxon>Bacteria</taxon>
        <taxon>Bacillati</taxon>
        <taxon>Actinomycetota</taxon>
        <taxon>Actinomycetes</taxon>
        <taxon>Kitasatosporales</taxon>
        <taxon>Streptomycetaceae</taxon>
        <taxon>Streptomyces</taxon>
    </lineage>
</organism>
<proteinExistence type="predicted"/>
<evidence type="ECO:0000313" key="3">
    <source>
        <dbReference type="Proteomes" id="UP000182841"/>
    </source>
</evidence>
<evidence type="ECO:0000313" key="2">
    <source>
        <dbReference type="EMBL" id="SES18037.1"/>
    </source>
</evidence>
<name>A0A1H9V9Y0_9ACTN</name>
<dbReference type="EMBL" id="FOGO01000011">
    <property type="protein sequence ID" value="SES18037.1"/>
    <property type="molecule type" value="Genomic_DNA"/>
</dbReference>
<accession>A0A1H9V9Y0</accession>
<dbReference type="RefSeq" id="WP_177214319.1">
    <property type="nucleotide sequence ID" value="NZ_FOGO01000011.1"/>
</dbReference>
<evidence type="ECO:0000256" key="1">
    <source>
        <dbReference type="SAM" id="Phobius"/>
    </source>
</evidence>
<keyword evidence="1" id="KW-0812">Transmembrane</keyword>
<feature type="transmembrane region" description="Helical" evidence="1">
    <location>
        <begin position="20"/>
        <end position="37"/>
    </location>
</feature>
<dbReference type="AlphaFoldDB" id="A0A1H9V9Y0"/>
<keyword evidence="1" id="KW-1133">Transmembrane helix</keyword>
<keyword evidence="3" id="KW-1185">Reference proteome</keyword>
<reference evidence="3" key="1">
    <citation type="submission" date="2016-10" db="EMBL/GenBank/DDBJ databases">
        <authorList>
            <person name="Varghese N."/>
            <person name="Submissions S."/>
        </authorList>
    </citation>
    <scope>NUCLEOTIDE SEQUENCE [LARGE SCALE GENOMIC DNA]</scope>
    <source>
        <strain evidence="3">CGMCC 4.6825</strain>
    </source>
</reference>